<sequence length="274" mass="29493">MSPDEHKVGIDIADQRAMWAHDPIPRVTAGNASMKQKIPLNIRRCKDDFPSKPECEHAESGKGSCARTRHGCRRTPDLPIHIDILTELHQSTPTAAGECIGCTSGTAWAEYEVRTWTSLPAEAPDEHLPATQTSPLDTEVHSQRGRLGGQTYPGSLGTSAGLWVTSWLWVSMGSSAGGVGRAFGRTTTTSERRRGGDGSRSRSAALPTTGTRLPRWAHPSTQRRPPPRALLAAARAAPLTARTAPRRIDSFTTYTIIHTLGTMDARSGALGTTT</sequence>
<reference evidence="2 3" key="1">
    <citation type="journal article" date="2015" name="Nat. Commun.">
        <title>Outbred genome sequencing and CRISPR/Cas9 gene editing in butterflies.</title>
        <authorList>
            <person name="Li X."/>
            <person name="Fan D."/>
            <person name="Zhang W."/>
            <person name="Liu G."/>
            <person name="Zhang L."/>
            <person name="Zhao L."/>
            <person name="Fang X."/>
            <person name="Chen L."/>
            <person name="Dong Y."/>
            <person name="Chen Y."/>
            <person name="Ding Y."/>
            <person name="Zhao R."/>
            <person name="Feng M."/>
            <person name="Zhu Y."/>
            <person name="Feng Y."/>
            <person name="Jiang X."/>
            <person name="Zhu D."/>
            <person name="Xiang H."/>
            <person name="Feng X."/>
            <person name="Li S."/>
            <person name="Wang J."/>
            <person name="Zhang G."/>
            <person name="Kronforst M.R."/>
            <person name="Wang W."/>
        </authorList>
    </citation>
    <scope>NUCLEOTIDE SEQUENCE [LARGE SCALE GENOMIC DNA]</scope>
    <source>
        <strain evidence="2">Ya'a_city_454_Pm</strain>
        <tissue evidence="2">Whole body</tissue>
    </source>
</reference>
<dbReference type="Proteomes" id="UP000053240">
    <property type="component" value="Unassembled WGS sequence"/>
</dbReference>
<name>A0A194QQS1_PAPMA</name>
<evidence type="ECO:0000256" key="1">
    <source>
        <dbReference type="SAM" id="MobiDB-lite"/>
    </source>
</evidence>
<evidence type="ECO:0000313" key="2">
    <source>
        <dbReference type="EMBL" id="KPJ07853.1"/>
    </source>
</evidence>
<dbReference type="InParanoid" id="A0A194QQS1"/>
<feature type="compositionally biased region" description="Basic and acidic residues" evidence="1">
    <location>
        <begin position="190"/>
        <end position="200"/>
    </location>
</feature>
<keyword evidence="3" id="KW-1185">Reference proteome</keyword>
<accession>A0A194QQS1</accession>
<proteinExistence type="predicted"/>
<gene>
    <name evidence="2" type="ORF">RR48_12695</name>
</gene>
<evidence type="ECO:0000313" key="3">
    <source>
        <dbReference type="Proteomes" id="UP000053240"/>
    </source>
</evidence>
<feature type="region of interest" description="Disordered" evidence="1">
    <location>
        <begin position="181"/>
        <end position="227"/>
    </location>
</feature>
<protein>
    <submittedName>
        <fullName evidence="2">Uncharacterized protein</fullName>
    </submittedName>
</protein>
<dbReference type="AlphaFoldDB" id="A0A194QQS1"/>
<dbReference type="EMBL" id="KQ461175">
    <property type="protein sequence ID" value="KPJ07853.1"/>
    <property type="molecule type" value="Genomic_DNA"/>
</dbReference>
<organism evidence="2 3">
    <name type="scientific">Papilio machaon</name>
    <name type="common">Old World swallowtail butterfly</name>
    <dbReference type="NCBI Taxonomy" id="76193"/>
    <lineage>
        <taxon>Eukaryota</taxon>
        <taxon>Metazoa</taxon>
        <taxon>Ecdysozoa</taxon>
        <taxon>Arthropoda</taxon>
        <taxon>Hexapoda</taxon>
        <taxon>Insecta</taxon>
        <taxon>Pterygota</taxon>
        <taxon>Neoptera</taxon>
        <taxon>Endopterygota</taxon>
        <taxon>Lepidoptera</taxon>
        <taxon>Glossata</taxon>
        <taxon>Ditrysia</taxon>
        <taxon>Papilionoidea</taxon>
        <taxon>Papilionidae</taxon>
        <taxon>Papilioninae</taxon>
        <taxon>Papilio</taxon>
    </lineage>
</organism>